<gene>
    <name evidence="2" type="ORF">MNOR_LOCUS37879</name>
</gene>
<evidence type="ECO:0000313" key="3">
    <source>
        <dbReference type="Proteomes" id="UP001497623"/>
    </source>
</evidence>
<organism evidence="2 3">
    <name type="scientific">Meganyctiphanes norvegica</name>
    <name type="common">Northern krill</name>
    <name type="synonym">Thysanopoda norvegica</name>
    <dbReference type="NCBI Taxonomy" id="48144"/>
    <lineage>
        <taxon>Eukaryota</taxon>
        <taxon>Metazoa</taxon>
        <taxon>Ecdysozoa</taxon>
        <taxon>Arthropoda</taxon>
        <taxon>Crustacea</taxon>
        <taxon>Multicrustacea</taxon>
        <taxon>Malacostraca</taxon>
        <taxon>Eumalacostraca</taxon>
        <taxon>Eucarida</taxon>
        <taxon>Euphausiacea</taxon>
        <taxon>Euphausiidae</taxon>
        <taxon>Meganyctiphanes</taxon>
    </lineage>
</organism>
<evidence type="ECO:0000313" key="2">
    <source>
        <dbReference type="EMBL" id="CAL4204733.1"/>
    </source>
</evidence>
<comment type="caution">
    <text evidence="2">The sequence shown here is derived from an EMBL/GenBank/DDBJ whole genome shotgun (WGS) entry which is preliminary data.</text>
</comment>
<sequence length="314" mass="35034">VLILMGGSDSDKDADDESGGESEDLSQLAEGVAWSDDPFSNPPDQTDPIDLTRPDQSDENDDLNADDNNDINNDNDDNVISGGNDLASSSDDENAIFPDQTNLFRNQPVTVASPSPPLAHLSRSPAQKRKASPRDASAKRKSARIASQRSDTDDVEASFVPVTDEMEALCVDLGASDTLSPKKRSKACPPPFQVGKLVGRHGRKLSELHPHPIHQHHYIHPHIHTHHPHAQTYTHPHHHSHLHHRQTQYPHLQTSIHLLYVLLMQPPNLKKRKSPKKFQKRKPGFMQTVWQLKKPNEVASLDWEGDLVTLLQLI</sequence>
<dbReference type="EMBL" id="CAXKWB010080416">
    <property type="protein sequence ID" value="CAL4204733.1"/>
    <property type="molecule type" value="Genomic_DNA"/>
</dbReference>
<feature type="compositionally biased region" description="Acidic residues" evidence="1">
    <location>
        <begin position="57"/>
        <end position="77"/>
    </location>
</feature>
<keyword evidence="3" id="KW-1185">Reference proteome</keyword>
<accession>A0AAV2SN47</accession>
<feature type="non-terminal residue" evidence="2">
    <location>
        <position position="1"/>
    </location>
</feature>
<protein>
    <submittedName>
        <fullName evidence="2">Uncharacterized protein</fullName>
    </submittedName>
</protein>
<feature type="region of interest" description="Disordered" evidence="1">
    <location>
        <begin position="1"/>
        <end position="154"/>
    </location>
</feature>
<evidence type="ECO:0000256" key="1">
    <source>
        <dbReference type="SAM" id="MobiDB-lite"/>
    </source>
</evidence>
<reference evidence="2 3" key="1">
    <citation type="submission" date="2024-05" db="EMBL/GenBank/DDBJ databases">
        <authorList>
            <person name="Wallberg A."/>
        </authorList>
    </citation>
    <scope>NUCLEOTIDE SEQUENCE [LARGE SCALE GENOMIC DNA]</scope>
</reference>
<feature type="compositionally biased region" description="Acidic residues" evidence="1">
    <location>
        <begin position="12"/>
        <end position="24"/>
    </location>
</feature>
<feature type="compositionally biased region" description="Polar residues" evidence="1">
    <location>
        <begin position="99"/>
        <end position="113"/>
    </location>
</feature>
<dbReference type="AlphaFoldDB" id="A0AAV2SN47"/>
<dbReference type="Proteomes" id="UP001497623">
    <property type="component" value="Unassembled WGS sequence"/>
</dbReference>
<name>A0AAV2SN47_MEGNR</name>
<proteinExistence type="predicted"/>